<keyword evidence="3 5" id="KW-0238">DNA-binding</keyword>
<dbReference type="Pfam" id="PF00589">
    <property type="entry name" value="Phage_integrase"/>
    <property type="match status" value="1"/>
</dbReference>
<keyword evidence="9" id="KW-1185">Reference proteome</keyword>
<dbReference type="InterPro" id="IPR038488">
    <property type="entry name" value="Integrase_DNA-bd_sf"/>
</dbReference>
<name>A0A2T6A3I6_9RHOB</name>
<dbReference type="Gene3D" id="1.10.443.10">
    <property type="entry name" value="Intergrase catalytic core"/>
    <property type="match status" value="1"/>
</dbReference>
<feature type="domain" description="Tyr recombinase" evidence="6">
    <location>
        <begin position="196"/>
        <end position="373"/>
    </location>
</feature>
<dbReference type="RefSeq" id="WP_158640815.1">
    <property type="nucleotide sequence ID" value="NZ_QBKP01000044.1"/>
</dbReference>
<dbReference type="PROSITE" id="PS51900">
    <property type="entry name" value="CB"/>
    <property type="match status" value="1"/>
</dbReference>
<dbReference type="Pfam" id="PF13356">
    <property type="entry name" value="Arm-DNA-bind_3"/>
    <property type="match status" value="1"/>
</dbReference>
<dbReference type="GO" id="GO:0003677">
    <property type="term" value="F:DNA binding"/>
    <property type="evidence" value="ECO:0007669"/>
    <property type="project" value="UniProtKB-UniRule"/>
</dbReference>
<dbReference type="SUPFAM" id="SSF56349">
    <property type="entry name" value="DNA breaking-rejoining enzymes"/>
    <property type="match status" value="1"/>
</dbReference>
<dbReference type="Gene3D" id="3.30.160.390">
    <property type="entry name" value="Integrase, DNA-binding domain"/>
    <property type="match status" value="1"/>
</dbReference>
<dbReference type="OrthoDB" id="7615137at2"/>
<dbReference type="AlphaFoldDB" id="A0A2T6A3I6"/>
<feature type="domain" description="Core-binding (CB)" evidence="7">
    <location>
        <begin position="96"/>
        <end position="174"/>
    </location>
</feature>
<gene>
    <name evidence="8" type="ORF">C8N34_1443</name>
</gene>
<dbReference type="EMBL" id="QBKP01000044">
    <property type="protein sequence ID" value="PTX38379.1"/>
    <property type="molecule type" value="Genomic_DNA"/>
</dbReference>
<dbReference type="InterPro" id="IPR025166">
    <property type="entry name" value="Integrase_DNA_bind_dom"/>
</dbReference>
<proteinExistence type="inferred from homology"/>
<evidence type="ECO:0000313" key="9">
    <source>
        <dbReference type="Proteomes" id="UP000244224"/>
    </source>
</evidence>
<evidence type="ECO:0000259" key="7">
    <source>
        <dbReference type="PROSITE" id="PS51900"/>
    </source>
</evidence>
<comment type="similarity">
    <text evidence="1">Belongs to the 'phage' integrase family.</text>
</comment>
<dbReference type="InterPro" id="IPR011010">
    <property type="entry name" value="DNA_brk_join_enz"/>
</dbReference>
<dbReference type="Gene3D" id="1.10.150.130">
    <property type="match status" value="1"/>
</dbReference>
<dbReference type="InterPro" id="IPR044068">
    <property type="entry name" value="CB"/>
</dbReference>
<keyword evidence="4" id="KW-0233">DNA recombination</keyword>
<dbReference type="GO" id="GO:0006310">
    <property type="term" value="P:DNA recombination"/>
    <property type="evidence" value="ECO:0007669"/>
    <property type="project" value="UniProtKB-KW"/>
</dbReference>
<dbReference type="InterPro" id="IPR050808">
    <property type="entry name" value="Phage_Integrase"/>
</dbReference>
<dbReference type="InterPro" id="IPR010998">
    <property type="entry name" value="Integrase_recombinase_N"/>
</dbReference>
<dbReference type="PANTHER" id="PTHR30629">
    <property type="entry name" value="PROPHAGE INTEGRASE"/>
    <property type="match status" value="1"/>
</dbReference>
<evidence type="ECO:0000313" key="8">
    <source>
        <dbReference type="EMBL" id="PTX38379.1"/>
    </source>
</evidence>
<evidence type="ECO:0000256" key="3">
    <source>
        <dbReference type="ARBA" id="ARBA00023125"/>
    </source>
</evidence>
<keyword evidence="2" id="KW-0229">DNA integration</keyword>
<sequence length="392" mass="43635">MARVMLTDRSVAALQPKEKRYDVADSKRVGLRLRVSTAGVKTWVFVKRIRGESILRSHTLGRFPAITLSEAREKALTLEKEAVEGVDRKAEAKNLQTVRAILDRYDEMHLAQLRTGKQRRKQLEVAFGTRLDDPLNKVERRHLQEFIDKVAGKGTKVLANRYKAAISAFTAFAWKRGYIDHNIGAGLAKAPGKEKPRDRLLTLNEVRAIYDAAALLSPLWTPIIRLLILTAQRRGDIVGLRHSEIDTDRQRIDLPGARTKNGKAHIVHLSEPALEIVNGVTPKNDLMFTTTGTTPVSGFSKVKVEIDKLLPEDMEPWTFHDFRTAFATIMAEGGADEGVVDRILNHSASASAASAVARVYNLSAQLDKRAIVLDRWAELVTKRTAKVVSIAS</sequence>
<protein>
    <submittedName>
        <fullName evidence="8">Site-specific recombinase XerD</fullName>
    </submittedName>
</protein>
<reference evidence="8 9" key="1">
    <citation type="submission" date="2018-04" db="EMBL/GenBank/DDBJ databases">
        <title>Genomic Encyclopedia of Archaeal and Bacterial Type Strains, Phase II (KMG-II): from individual species to whole genera.</title>
        <authorList>
            <person name="Goeker M."/>
        </authorList>
    </citation>
    <scope>NUCLEOTIDE SEQUENCE [LARGE SCALE GENOMIC DNA]</scope>
    <source>
        <strain evidence="8 9">DSM 21823</strain>
    </source>
</reference>
<evidence type="ECO:0000259" key="6">
    <source>
        <dbReference type="PROSITE" id="PS51898"/>
    </source>
</evidence>
<accession>A0A2T6A3I6</accession>
<evidence type="ECO:0000256" key="1">
    <source>
        <dbReference type="ARBA" id="ARBA00008857"/>
    </source>
</evidence>
<dbReference type="PANTHER" id="PTHR30629:SF2">
    <property type="entry name" value="PROPHAGE INTEGRASE INTS-RELATED"/>
    <property type="match status" value="1"/>
</dbReference>
<dbReference type="PROSITE" id="PS51898">
    <property type="entry name" value="TYR_RECOMBINASE"/>
    <property type="match status" value="1"/>
</dbReference>
<evidence type="ECO:0000256" key="4">
    <source>
        <dbReference type="ARBA" id="ARBA00023172"/>
    </source>
</evidence>
<dbReference type="GO" id="GO:0015074">
    <property type="term" value="P:DNA integration"/>
    <property type="evidence" value="ECO:0007669"/>
    <property type="project" value="UniProtKB-KW"/>
</dbReference>
<evidence type="ECO:0000256" key="2">
    <source>
        <dbReference type="ARBA" id="ARBA00022908"/>
    </source>
</evidence>
<dbReference type="Proteomes" id="UP000244224">
    <property type="component" value="Unassembled WGS sequence"/>
</dbReference>
<dbReference type="InterPro" id="IPR002104">
    <property type="entry name" value="Integrase_catalytic"/>
</dbReference>
<comment type="caution">
    <text evidence="8">The sequence shown here is derived from an EMBL/GenBank/DDBJ whole genome shotgun (WGS) entry which is preliminary data.</text>
</comment>
<evidence type="ECO:0000256" key="5">
    <source>
        <dbReference type="PROSITE-ProRule" id="PRU01248"/>
    </source>
</evidence>
<organism evidence="8 9">
    <name type="scientific">Gemmobacter caeni</name>
    <dbReference type="NCBI Taxonomy" id="589035"/>
    <lineage>
        <taxon>Bacteria</taxon>
        <taxon>Pseudomonadati</taxon>
        <taxon>Pseudomonadota</taxon>
        <taxon>Alphaproteobacteria</taxon>
        <taxon>Rhodobacterales</taxon>
        <taxon>Paracoccaceae</taxon>
        <taxon>Gemmobacter</taxon>
    </lineage>
</organism>
<dbReference type="InterPro" id="IPR013762">
    <property type="entry name" value="Integrase-like_cat_sf"/>
</dbReference>